<evidence type="ECO:0000256" key="1">
    <source>
        <dbReference type="SAM" id="MobiDB-lite"/>
    </source>
</evidence>
<dbReference type="AlphaFoldDB" id="A0A3M7RV90"/>
<feature type="compositionally biased region" description="Polar residues" evidence="1">
    <location>
        <begin position="43"/>
        <end position="53"/>
    </location>
</feature>
<dbReference type="EMBL" id="REGN01002547">
    <property type="protein sequence ID" value="RNA27412.1"/>
    <property type="molecule type" value="Genomic_DNA"/>
</dbReference>
<name>A0A3M7RV90_BRAPC</name>
<accession>A0A3M7RV90</accession>
<dbReference type="Proteomes" id="UP000276133">
    <property type="component" value="Unassembled WGS sequence"/>
</dbReference>
<evidence type="ECO:0000313" key="3">
    <source>
        <dbReference type="Proteomes" id="UP000276133"/>
    </source>
</evidence>
<organism evidence="2 3">
    <name type="scientific">Brachionus plicatilis</name>
    <name type="common">Marine rotifer</name>
    <name type="synonym">Brachionus muelleri</name>
    <dbReference type="NCBI Taxonomy" id="10195"/>
    <lineage>
        <taxon>Eukaryota</taxon>
        <taxon>Metazoa</taxon>
        <taxon>Spiralia</taxon>
        <taxon>Gnathifera</taxon>
        <taxon>Rotifera</taxon>
        <taxon>Eurotatoria</taxon>
        <taxon>Monogononta</taxon>
        <taxon>Pseudotrocha</taxon>
        <taxon>Ploima</taxon>
        <taxon>Brachionidae</taxon>
        <taxon>Brachionus</taxon>
    </lineage>
</organism>
<feature type="compositionally biased region" description="Polar residues" evidence="1">
    <location>
        <begin position="23"/>
        <end position="34"/>
    </location>
</feature>
<evidence type="ECO:0000313" key="2">
    <source>
        <dbReference type="EMBL" id="RNA27412.1"/>
    </source>
</evidence>
<reference evidence="2 3" key="1">
    <citation type="journal article" date="2018" name="Sci. Rep.">
        <title>Genomic signatures of local adaptation to the degree of environmental predictability in rotifers.</title>
        <authorList>
            <person name="Franch-Gras L."/>
            <person name="Hahn C."/>
            <person name="Garcia-Roger E.M."/>
            <person name="Carmona M.J."/>
            <person name="Serra M."/>
            <person name="Gomez A."/>
        </authorList>
    </citation>
    <scope>NUCLEOTIDE SEQUENCE [LARGE SCALE GENOMIC DNA]</scope>
    <source>
        <strain evidence="2">HYR1</strain>
    </source>
</reference>
<feature type="region of interest" description="Disordered" evidence="1">
    <location>
        <begin position="23"/>
        <end position="62"/>
    </location>
</feature>
<gene>
    <name evidence="2" type="ORF">BpHYR1_024995</name>
</gene>
<sequence length="62" mass="6874">MCLFVLSNFASCLEYRRTRLTRSRQSFTNSSSTEHLPFPTGPPTQVSKVSFNGSRAAPGVLH</sequence>
<protein>
    <submittedName>
        <fullName evidence="2">Uncharacterized protein</fullName>
    </submittedName>
</protein>
<proteinExistence type="predicted"/>
<comment type="caution">
    <text evidence="2">The sequence shown here is derived from an EMBL/GenBank/DDBJ whole genome shotgun (WGS) entry which is preliminary data.</text>
</comment>
<keyword evidence="3" id="KW-1185">Reference proteome</keyword>